<evidence type="ECO:0000313" key="3">
    <source>
        <dbReference type="EMBL" id="QSX76122.1"/>
    </source>
</evidence>
<dbReference type="NCBIfam" id="TIGR02258">
    <property type="entry name" value="2_5_ligase"/>
    <property type="match status" value="1"/>
</dbReference>
<comment type="function">
    <text evidence="2">Hydrolyzes RNA 2',3'-cyclic phosphodiester to an RNA 2'-phosphomonoester.</text>
</comment>
<reference evidence="3 4" key="1">
    <citation type="submission" date="2021-02" db="EMBL/GenBank/DDBJ databases">
        <title>Lysobacter arenosi sp. nov., isolated from soil of gangwondo yeongwol, south Korea.</title>
        <authorList>
            <person name="Kim K.R."/>
            <person name="Kim K.H."/>
            <person name="Jeon C.O."/>
        </authorList>
    </citation>
    <scope>NUCLEOTIDE SEQUENCE [LARGE SCALE GENOMIC DNA]</scope>
    <source>
        <strain evidence="3 4">R7</strain>
    </source>
</reference>
<dbReference type="RefSeq" id="WP_200605510.1">
    <property type="nucleotide sequence ID" value="NZ_CP071517.1"/>
</dbReference>
<sequence>MSDGPQMHRLFFALWPDDALRHSIDEEAARIERELSPGGRRLNAARLHMTLQFLGDFASLPPALLDGACAAAAQIRVSPFALELDCAGSFRGSNVCWLGPTATPAGLQELWDSLGIALRQHEVPLRPAPAFSPHVTIQRNVRRHLPVTPIAPLSWPVHDFVLVDSQSGQPYRIIERWPLRR</sequence>
<comment type="similarity">
    <text evidence="2">Belongs to the 2H phosphoesterase superfamily. ThpR family.</text>
</comment>
<dbReference type="PANTHER" id="PTHR35561:SF1">
    <property type="entry name" value="RNA 2',3'-CYCLIC PHOSPHODIESTERASE"/>
    <property type="match status" value="1"/>
</dbReference>
<dbReference type="Pfam" id="PF13563">
    <property type="entry name" value="2_5_RNA_ligase2"/>
    <property type="match status" value="1"/>
</dbReference>
<proteinExistence type="inferred from homology"/>
<evidence type="ECO:0000256" key="2">
    <source>
        <dbReference type="HAMAP-Rule" id="MF_01940"/>
    </source>
</evidence>
<dbReference type="InterPro" id="IPR009097">
    <property type="entry name" value="Cyclic_Pdiesterase"/>
</dbReference>
<comment type="catalytic activity">
    <reaction evidence="2">
        <text>a 3'-end 2',3'-cyclophospho-ribonucleotide-RNA + H2O = a 3'-end 2'-phospho-ribonucleotide-RNA + H(+)</text>
        <dbReference type="Rhea" id="RHEA:11828"/>
        <dbReference type="Rhea" id="RHEA-COMP:10464"/>
        <dbReference type="Rhea" id="RHEA-COMP:17353"/>
        <dbReference type="ChEBI" id="CHEBI:15377"/>
        <dbReference type="ChEBI" id="CHEBI:15378"/>
        <dbReference type="ChEBI" id="CHEBI:83064"/>
        <dbReference type="ChEBI" id="CHEBI:173113"/>
        <dbReference type="EC" id="3.1.4.58"/>
    </reaction>
</comment>
<keyword evidence="1 2" id="KW-0378">Hydrolase</keyword>
<evidence type="ECO:0000313" key="4">
    <source>
        <dbReference type="Proteomes" id="UP000663400"/>
    </source>
</evidence>
<feature type="short sequence motif" description="HXTX 2" evidence="2">
    <location>
        <begin position="134"/>
        <end position="137"/>
    </location>
</feature>
<gene>
    <name evidence="3" type="primary">thpR</name>
    <name evidence="3" type="ORF">HIV01_006400</name>
</gene>
<dbReference type="Gene3D" id="3.90.1140.10">
    <property type="entry name" value="Cyclic phosphodiesterase"/>
    <property type="match status" value="1"/>
</dbReference>
<dbReference type="Proteomes" id="UP000663400">
    <property type="component" value="Chromosome"/>
</dbReference>
<keyword evidence="4" id="KW-1185">Reference proteome</keyword>
<name>A0ABX7RGQ1_9GAMM</name>
<evidence type="ECO:0000256" key="1">
    <source>
        <dbReference type="ARBA" id="ARBA00022801"/>
    </source>
</evidence>
<dbReference type="EMBL" id="CP071517">
    <property type="protein sequence ID" value="QSX76122.1"/>
    <property type="molecule type" value="Genomic_DNA"/>
</dbReference>
<feature type="short sequence motif" description="HXTX 1" evidence="2">
    <location>
        <begin position="48"/>
        <end position="51"/>
    </location>
</feature>
<dbReference type="SUPFAM" id="SSF55144">
    <property type="entry name" value="LigT-like"/>
    <property type="match status" value="1"/>
</dbReference>
<protein>
    <recommendedName>
        <fullName evidence="2">RNA 2',3'-cyclic phosphodiesterase</fullName>
        <shortName evidence="2">RNA 2',3'-CPDase</shortName>
        <ecNumber evidence="2">3.1.4.58</ecNumber>
    </recommendedName>
</protein>
<dbReference type="PANTHER" id="PTHR35561">
    <property type="entry name" value="RNA 2',3'-CYCLIC PHOSPHODIESTERASE"/>
    <property type="match status" value="1"/>
</dbReference>
<accession>A0ABX7RGQ1</accession>
<dbReference type="HAMAP" id="MF_01940">
    <property type="entry name" value="RNA_CPDase"/>
    <property type="match status" value="1"/>
</dbReference>
<feature type="active site" description="Proton donor" evidence="2">
    <location>
        <position position="48"/>
    </location>
</feature>
<dbReference type="InterPro" id="IPR004175">
    <property type="entry name" value="RNA_CPDase"/>
</dbReference>
<feature type="active site" description="Proton acceptor" evidence="2">
    <location>
        <position position="134"/>
    </location>
</feature>
<organism evidence="3 4">
    <name type="scientific">Lysobacter arenosi</name>
    <dbReference type="NCBI Taxonomy" id="2795387"/>
    <lineage>
        <taxon>Bacteria</taxon>
        <taxon>Pseudomonadati</taxon>
        <taxon>Pseudomonadota</taxon>
        <taxon>Gammaproteobacteria</taxon>
        <taxon>Lysobacterales</taxon>
        <taxon>Lysobacteraceae</taxon>
        <taxon>Lysobacter</taxon>
    </lineage>
</organism>
<dbReference type="EC" id="3.1.4.58" evidence="2"/>